<evidence type="ECO:0000313" key="2">
    <source>
        <dbReference type="Proteomes" id="UP000792457"/>
    </source>
</evidence>
<gene>
    <name evidence="1" type="ORF">J437_LFUL005569</name>
</gene>
<reference evidence="1" key="1">
    <citation type="submission" date="2013-04" db="EMBL/GenBank/DDBJ databases">
        <authorList>
            <person name="Qu J."/>
            <person name="Murali S.C."/>
            <person name="Bandaranaike D."/>
            <person name="Bellair M."/>
            <person name="Blankenburg K."/>
            <person name="Chao H."/>
            <person name="Dinh H."/>
            <person name="Doddapaneni H."/>
            <person name="Downs B."/>
            <person name="Dugan-Rocha S."/>
            <person name="Elkadiri S."/>
            <person name="Gnanaolivu R.D."/>
            <person name="Hernandez B."/>
            <person name="Javaid M."/>
            <person name="Jayaseelan J.C."/>
            <person name="Lee S."/>
            <person name="Li M."/>
            <person name="Ming W."/>
            <person name="Munidasa M."/>
            <person name="Muniz J."/>
            <person name="Nguyen L."/>
            <person name="Ongeri F."/>
            <person name="Osuji N."/>
            <person name="Pu L.-L."/>
            <person name="Puazo M."/>
            <person name="Qu C."/>
            <person name="Quiroz J."/>
            <person name="Raj R."/>
            <person name="Weissenberger G."/>
            <person name="Xin Y."/>
            <person name="Zou X."/>
            <person name="Han Y."/>
            <person name="Richards S."/>
            <person name="Worley K."/>
            <person name="Muzny D."/>
            <person name="Gibbs R."/>
        </authorList>
    </citation>
    <scope>NUCLEOTIDE SEQUENCE</scope>
    <source>
        <strain evidence="1">Sampled in the wild</strain>
    </source>
</reference>
<name>A0A8K0K6S6_LADFU</name>
<dbReference type="AlphaFoldDB" id="A0A8K0K6S6"/>
<organism evidence="1 2">
    <name type="scientific">Ladona fulva</name>
    <name type="common">Scarce chaser dragonfly</name>
    <name type="synonym">Libellula fulva</name>
    <dbReference type="NCBI Taxonomy" id="123851"/>
    <lineage>
        <taxon>Eukaryota</taxon>
        <taxon>Metazoa</taxon>
        <taxon>Ecdysozoa</taxon>
        <taxon>Arthropoda</taxon>
        <taxon>Hexapoda</taxon>
        <taxon>Insecta</taxon>
        <taxon>Pterygota</taxon>
        <taxon>Palaeoptera</taxon>
        <taxon>Odonata</taxon>
        <taxon>Epiprocta</taxon>
        <taxon>Anisoptera</taxon>
        <taxon>Libelluloidea</taxon>
        <taxon>Libellulidae</taxon>
        <taxon>Ladona</taxon>
    </lineage>
</organism>
<sequence length="83" mass="8862">MDRDSSPDDDYGVGYIREDQTLSSAEAQMTLLQIPDGKGTSRGSLSSSVTDLSAPIYSRERAGRQHVSVNLTSFAKSPVGIPS</sequence>
<dbReference type="EMBL" id="KZ308429">
    <property type="protein sequence ID" value="KAG8229464.1"/>
    <property type="molecule type" value="Genomic_DNA"/>
</dbReference>
<proteinExistence type="predicted"/>
<dbReference type="OrthoDB" id="6739524at2759"/>
<dbReference type="Proteomes" id="UP000792457">
    <property type="component" value="Unassembled WGS sequence"/>
</dbReference>
<protein>
    <submittedName>
        <fullName evidence="1">Uncharacterized protein</fullName>
    </submittedName>
</protein>
<keyword evidence="2" id="KW-1185">Reference proteome</keyword>
<comment type="caution">
    <text evidence="1">The sequence shown here is derived from an EMBL/GenBank/DDBJ whole genome shotgun (WGS) entry which is preliminary data.</text>
</comment>
<reference evidence="1" key="2">
    <citation type="submission" date="2017-10" db="EMBL/GenBank/DDBJ databases">
        <title>Ladona fulva Genome sequencing and assembly.</title>
        <authorList>
            <person name="Murali S."/>
            <person name="Richards S."/>
            <person name="Bandaranaike D."/>
            <person name="Bellair M."/>
            <person name="Blankenburg K."/>
            <person name="Chao H."/>
            <person name="Dinh H."/>
            <person name="Doddapaneni H."/>
            <person name="Dugan-Rocha S."/>
            <person name="Elkadiri S."/>
            <person name="Gnanaolivu R."/>
            <person name="Hernandez B."/>
            <person name="Skinner E."/>
            <person name="Javaid M."/>
            <person name="Lee S."/>
            <person name="Li M."/>
            <person name="Ming W."/>
            <person name="Munidasa M."/>
            <person name="Muniz J."/>
            <person name="Nguyen L."/>
            <person name="Hughes D."/>
            <person name="Osuji N."/>
            <person name="Pu L.-L."/>
            <person name="Puazo M."/>
            <person name="Qu C."/>
            <person name="Quiroz J."/>
            <person name="Raj R."/>
            <person name="Weissenberger G."/>
            <person name="Xin Y."/>
            <person name="Zou X."/>
            <person name="Han Y."/>
            <person name="Worley K."/>
            <person name="Muzny D."/>
            <person name="Gibbs R."/>
        </authorList>
    </citation>
    <scope>NUCLEOTIDE SEQUENCE</scope>
    <source>
        <strain evidence="1">Sampled in the wild</strain>
    </source>
</reference>
<evidence type="ECO:0000313" key="1">
    <source>
        <dbReference type="EMBL" id="KAG8229464.1"/>
    </source>
</evidence>
<accession>A0A8K0K6S6</accession>